<dbReference type="Proteomes" id="UP000256373">
    <property type="component" value="Unassembled WGS sequence"/>
</dbReference>
<organism evidence="1 2">
    <name type="scientific">Dyadobacter luteus</name>
    <dbReference type="NCBI Taxonomy" id="2259619"/>
    <lineage>
        <taxon>Bacteria</taxon>
        <taxon>Pseudomonadati</taxon>
        <taxon>Bacteroidota</taxon>
        <taxon>Cytophagia</taxon>
        <taxon>Cytophagales</taxon>
        <taxon>Spirosomataceae</taxon>
        <taxon>Dyadobacter</taxon>
    </lineage>
</organism>
<reference evidence="1 2" key="1">
    <citation type="submission" date="2018-07" db="EMBL/GenBank/DDBJ databases">
        <title>Dyadobacter roseus sp. nov., isolated from rose rhizosphere soil.</title>
        <authorList>
            <person name="Chen L."/>
        </authorList>
    </citation>
    <scope>NUCLEOTIDE SEQUENCE [LARGE SCALE GENOMIC DNA]</scope>
    <source>
        <strain evidence="1 2">RS19</strain>
    </source>
</reference>
<accession>A0A3D8Y5A6</accession>
<evidence type="ECO:0000313" key="2">
    <source>
        <dbReference type="Proteomes" id="UP000256373"/>
    </source>
</evidence>
<gene>
    <name evidence="1" type="ORF">DSL64_23360</name>
</gene>
<dbReference type="Gene3D" id="2.40.160.60">
    <property type="entry name" value="Outer membrane protein transport protein (OMPP1/FadL/TodX)"/>
    <property type="match status" value="1"/>
</dbReference>
<dbReference type="EMBL" id="QNUL01000026">
    <property type="protein sequence ID" value="REA57699.1"/>
    <property type="molecule type" value="Genomic_DNA"/>
</dbReference>
<dbReference type="AlphaFoldDB" id="A0A3D8Y5A6"/>
<proteinExistence type="predicted"/>
<dbReference type="OrthoDB" id="1491239at2"/>
<evidence type="ECO:0008006" key="3">
    <source>
        <dbReference type="Google" id="ProtNLM"/>
    </source>
</evidence>
<comment type="caution">
    <text evidence="1">The sequence shown here is derived from an EMBL/GenBank/DDBJ whole genome shotgun (WGS) entry which is preliminary data.</text>
</comment>
<name>A0A3D8Y5A6_9BACT</name>
<sequence>MGQSGVSTGNGFQINNLNPALWSRNKYTTLDVGLIGQYKDVVSGNNKQQTLGGNLAYVALAFPVSRRWTLGGSLKPYSSVDFENTSTRVIPGTPDQAVYFNTGKGGINKASITNGYQLGKYISLGLEASYYFGNVRKATEVLIPSSTNYLIGINDRIAYSDFGARAGVAVRIPVKKDNKLNLNLGGAYSFKTDLNGTQTRTLELSQDSYVIPGATDTLSKNLAGSVTVPTQYQVGMSLEWPLKLVVSADYNRQEWSQYKAFRNSSNDGLRNVNRLNLGVEYLPRFLSLNYFDRVRYRVGFSHGNSPYVINGKGVNDTNISLGFTFPMGYGYQNFLSIAFVGGQRGVTGTGLVRERYGRAVLGITLLERWFQKQKLD</sequence>
<protein>
    <recommendedName>
        <fullName evidence="3">DUF5723 domain-containing protein</fullName>
    </recommendedName>
</protein>
<dbReference type="SUPFAM" id="SSF56935">
    <property type="entry name" value="Porins"/>
    <property type="match status" value="1"/>
</dbReference>
<evidence type="ECO:0000313" key="1">
    <source>
        <dbReference type="EMBL" id="REA57699.1"/>
    </source>
</evidence>
<keyword evidence="2" id="KW-1185">Reference proteome</keyword>